<dbReference type="Gene3D" id="1.20.58.1610">
    <property type="entry name" value="NADH:ubiquinone/plastoquinone oxidoreductase, chain 3"/>
    <property type="match status" value="1"/>
</dbReference>
<keyword evidence="9" id="KW-0679">Respiratory chain</keyword>
<evidence type="ECO:0000313" key="11">
    <source>
        <dbReference type="EMBL" id="BAE47116.1"/>
    </source>
</evidence>
<keyword evidence="10" id="KW-0732">Signal</keyword>
<dbReference type="PANTHER" id="PTHR11058:SF9">
    <property type="entry name" value="NADH-UBIQUINONE OXIDOREDUCTASE CHAIN 3"/>
    <property type="match status" value="1"/>
</dbReference>
<keyword evidence="6 9" id="KW-1133">Transmembrane helix</keyword>
<dbReference type="EMBL" id="AB194045">
    <property type="protein sequence ID" value="BAE47116.1"/>
    <property type="molecule type" value="Genomic_DNA"/>
</dbReference>
<evidence type="ECO:0000256" key="8">
    <source>
        <dbReference type="ARBA" id="ARBA00049551"/>
    </source>
</evidence>
<reference evidence="11" key="1">
    <citation type="submission" date="2004-10" db="EMBL/GenBank/DDBJ databases">
        <title>Compact mitochondrial genome of mite.</title>
        <authorList>
            <person name="Mitani H."/>
            <person name="Shao R."/>
            <person name="Takahashi M."/>
            <person name="Fukunaga M."/>
        </authorList>
    </citation>
    <scope>NUCLEOTIDE SEQUENCE</scope>
</reference>
<accession>Q3C2I1</accession>
<keyword evidence="9" id="KW-1278">Translocase</keyword>
<comment type="catalytic activity">
    <reaction evidence="8 9">
        <text>a ubiquinone + NADH + 5 H(+)(in) = a ubiquinol + NAD(+) + 4 H(+)(out)</text>
        <dbReference type="Rhea" id="RHEA:29091"/>
        <dbReference type="Rhea" id="RHEA-COMP:9565"/>
        <dbReference type="Rhea" id="RHEA-COMP:9566"/>
        <dbReference type="ChEBI" id="CHEBI:15378"/>
        <dbReference type="ChEBI" id="CHEBI:16389"/>
        <dbReference type="ChEBI" id="CHEBI:17976"/>
        <dbReference type="ChEBI" id="CHEBI:57540"/>
        <dbReference type="ChEBI" id="CHEBI:57945"/>
        <dbReference type="EC" id="7.1.1.2"/>
    </reaction>
</comment>
<dbReference type="GO" id="GO:0031966">
    <property type="term" value="C:mitochondrial membrane"/>
    <property type="evidence" value="ECO:0007669"/>
    <property type="project" value="UniProtKB-SubCell"/>
</dbReference>
<keyword evidence="9" id="KW-0249">Electron transport</keyword>
<dbReference type="Pfam" id="PF00507">
    <property type="entry name" value="Oxidored_q4"/>
    <property type="match status" value="1"/>
</dbReference>
<dbReference type="GO" id="GO:0008137">
    <property type="term" value="F:NADH dehydrogenase (ubiquinone) activity"/>
    <property type="evidence" value="ECO:0007669"/>
    <property type="project" value="UniProtKB-UniRule"/>
</dbReference>
<organism evidence="11">
    <name type="scientific">Leptotrombidium akamushi</name>
    <dbReference type="NCBI Taxonomy" id="299468"/>
    <lineage>
        <taxon>Eukaryota</taxon>
        <taxon>Metazoa</taxon>
        <taxon>Ecdysozoa</taxon>
        <taxon>Arthropoda</taxon>
        <taxon>Chelicerata</taxon>
        <taxon>Arachnida</taxon>
        <taxon>Acari</taxon>
        <taxon>Acariformes</taxon>
        <taxon>Trombidiformes</taxon>
        <taxon>Prostigmata</taxon>
        <taxon>Anystina</taxon>
        <taxon>Parasitengona</taxon>
        <taxon>Trombiculoidea</taxon>
        <taxon>Trombiculidae</taxon>
        <taxon>Leptotrombidium</taxon>
    </lineage>
</organism>
<keyword evidence="7 9" id="KW-0472">Membrane</keyword>
<feature type="signal peptide" evidence="10">
    <location>
        <begin position="1"/>
        <end position="24"/>
    </location>
</feature>
<dbReference type="GO" id="GO:0030964">
    <property type="term" value="C:NADH dehydrogenase complex"/>
    <property type="evidence" value="ECO:0007669"/>
    <property type="project" value="TreeGrafter"/>
</dbReference>
<comment type="similarity">
    <text evidence="2 9">Belongs to the complex I subunit 3 family.</text>
</comment>
<evidence type="ECO:0000256" key="2">
    <source>
        <dbReference type="ARBA" id="ARBA00008472"/>
    </source>
</evidence>
<evidence type="ECO:0000256" key="4">
    <source>
        <dbReference type="ARBA" id="ARBA00022448"/>
    </source>
</evidence>
<evidence type="ECO:0000256" key="1">
    <source>
        <dbReference type="ARBA" id="ARBA00004370"/>
    </source>
</evidence>
<sequence>MILFLCFIFFSLIWFFSNKEESYGKNSSFESGFDSKNLSISFSNQYYLVAVLFLIFDLEIVLTFPIPLSMSKSGFLGSLFFLFFSVVLLFEWKFGLLDWIK</sequence>
<feature type="transmembrane region" description="Helical" evidence="9">
    <location>
        <begin position="46"/>
        <end position="68"/>
    </location>
</feature>
<keyword evidence="9 11" id="KW-0496">Mitochondrion</keyword>
<keyword evidence="9" id="KW-0520">NAD</keyword>
<geneLocation type="mitochondrion" evidence="11"/>
<dbReference type="EC" id="7.1.1.2" evidence="9"/>
<dbReference type="AlphaFoldDB" id="Q3C2I1"/>
<feature type="transmembrane region" description="Helical" evidence="9">
    <location>
        <begin position="75"/>
        <end position="94"/>
    </location>
</feature>
<evidence type="ECO:0000256" key="5">
    <source>
        <dbReference type="ARBA" id="ARBA00022692"/>
    </source>
</evidence>
<evidence type="ECO:0000256" key="6">
    <source>
        <dbReference type="ARBA" id="ARBA00022989"/>
    </source>
</evidence>
<gene>
    <name evidence="11" type="primary">nad3</name>
</gene>
<dbReference type="InterPro" id="IPR000440">
    <property type="entry name" value="NADH_UbQ/plastoQ_OxRdtase_su3"/>
</dbReference>
<dbReference type="InterPro" id="IPR038430">
    <property type="entry name" value="NDAH_ubi_oxred_su3_sf"/>
</dbReference>
<keyword evidence="9" id="KW-0830">Ubiquinone</keyword>
<evidence type="ECO:0000256" key="10">
    <source>
        <dbReference type="SAM" id="SignalP"/>
    </source>
</evidence>
<keyword evidence="5 9" id="KW-0812">Transmembrane</keyword>
<proteinExistence type="inferred from homology"/>
<protein>
    <recommendedName>
        <fullName evidence="3 9">NADH-ubiquinone oxidoreductase chain 3</fullName>
        <ecNumber evidence="9">7.1.1.2</ecNumber>
    </recommendedName>
</protein>
<comment type="subcellular location">
    <subcellularLocation>
        <location evidence="1">Membrane</location>
    </subcellularLocation>
    <subcellularLocation>
        <location evidence="9">Mitochondrion membrane</location>
        <topology evidence="9">Multi-pass membrane protein</topology>
    </subcellularLocation>
</comment>
<comment type="function">
    <text evidence="9">Core subunit of the mitochondrial membrane respiratory chain NADH dehydrogenase (Complex I) which catalyzes electron transfer from NADH through the respiratory chain, using ubiquinone as an electron acceptor. Essential for the catalytic activity of complex I.</text>
</comment>
<dbReference type="PANTHER" id="PTHR11058">
    <property type="entry name" value="NADH-UBIQUINONE OXIDOREDUCTASE CHAIN 3"/>
    <property type="match status" value="1"/>
</dbReference>
<evidence type="ECO:0000256" key="9">
    <source>
        <dbReference type="RuleBase" id="RU003640"/>
    </source>
</evidence>
<name>Q3C2I1_9ACAR</name>
<keyword evidence="4 9" id="KW-0813">Transport</keyword>
<evidence type="ECO:0000256" key="7">
    <source>
        <dbReference type="ARBA" id="ARBA00023136"/>
    </source>
</evidence>
<feature type="chain" id="PRO_5004224915" description="NADH-ubiquinone oxidoreductase chain 3" evidence="10">
    <location>
        <begin position="25"/>
        <end position="101"/>
    </location>
</feature>
<evidence type="ECO:0000256" key="3">
    <source>
        <dbReference type="ARBA" id="ARBA00021007"/>
    </source>
</evidence>